<sequence>MASEADQVVGIYQRHADAWSRDRGDELREKPWLDRFLALLPPRPTVLDIGCGNGAPIARYLVEQQCRMTGVDAASAMIARCRDRFPEHEWLVADMRAVALHRRFDGIVAWNSLFHLPAEDQRQMFTTFGDHAAPGAAVMFTSGPAAGEQVGTYRGEPLYHASLDLDEYRALLHDNGFDVATQVVEDPSCGRHTIWLAQRT</sequence>
<reference evidence="1" key="1">
    <citation type="submission" date="2019-12" db="EMBL/GenBank/DDBJ databases">
        <title>Mycobacterium spongiae sp. nov.</title>
        <authorList>
            <person name="Stinear T."/>
        </authorList>
    </citation>
    <scope>NUCLEOTIDE SEQUENCE</scope>
    <source>
        <strain evidence="1">FSD4b-SM</strain>
    </source>
</reference>
<dbReference type="PANTHER" id="PTHR43861">
    <property type="entry name" value="TRANS-ACONITATE 2-METHYLTRANSFERASE-RELATED"/>
    <property type="match status" value="1"/>
</dbReference>
<dbReference type="RefSeq" id="WP_211695677.1">
    <property type="nucleotide sequence ID" value="NZ_CP046600.1"/>
</dbReference>
<dbReference type="CDD" id="cd02440">
    <property type="entry name" value="AdoMet_MTases"/>
    <property type="match status" value="1"/>
</dbReference>
<organism evidence="1 2">
    <name type="scientific">Mycobacterium spongiae</name>
    <dbReference type="NCBI Taxonomy" id="886343"/>
    <lineage>
        <taxon>Bacteria</taxon>
        <taxon>Bacillati</taxon>
        <taxon>Actinomycetota</taxon>
        <taxon>Actinomycetes</taxon>
        <taxon>Mycobacteriales</taxon>
        <taxon>Mycobacteriaceae</taxon>
        <taxon>Mycobacterium</taxon>
    </lineage>
</organism>
<dbReference type="SUPFAM" id="SSF53335">
    <property type="entry name" value="S-adenosyl-L-methionine-dependent methyltransferases"/>
    <property type="match status" value="1"/>
</dbReference>
<dbReference type="GO" id="GO:0032259">
    <property type="term" value="P:methylation"/>
    <property type="evidence" value="ECO:0007669"/>
    <property type="project" value="UniProtKB-KW"/>
</dbReference>
<dbReference type="GO" id="GO:0008168">
    <property type="term" value="F:methyltransferase activity"/>
    <property type="evidence" value="ECO:0007669"/>
    <property type="project" value="UniProtKB-KW"/>
</dbReference>
<evidence type="ECO:0000313" key="2">
    <source>
        <dbReference type="Proteomes" id="UP000682202"/>
    </source>
</evidence>
<keyword evidence="2" id="KW-1185">Reference proteome</keyword>
<protein>
    <submittedName>
        <fullName evidence="1">Methyltransferase domain-containing protein</fullName>
    </submittedName>
</protein>
<dbReference type="AlphaFoldDB" id="A0A975JYL2"/>
<dbReference type="EMBL" id="CP046600">
    <property type="protein sequence ID" value="QUR68101.1"/>
    <property type="molecule type" value="Genomic_DNA"/>
</dbReference>
<proteinExistence type="predicted"/>
<evidence type="ECO:0000313" key="1">
    <source>
        <dbReference type="EMBL" id="QUR68101.1"/>
    </source>
</evidence>
<gene>
    <name evidence="1" type="ORF">F6B93_14300</name>
</gene>
<dbReference type="Gene3D" id="3.40.50.150">
    <property type="entry name" value="Vaccinia Virus protein VP39"/>
    <property type="match status" value="1"/>
</dbReference>
<accession>A0A975JYL2</accession>
<dbReference type="Proteomes" id="UP000682202">
    <property type="component" value="Chromosome"/>
</dbReference>
<name>A0A975JYL2_9MYCO</name>
<dbReference type="InterPro" id="IPR029063">
    <property type="entry name" value="SAM-dependent_MTases_sf"/>
</dbReference>
<keyword evidence="1" id="KW-0489">Methyltransferase</keyword>
<dbReference type="Pfam" id="PF13489">
    <property type="entry name" value="Methyltransf_23"/>
    <property type="match status" value="1"/>
</dbReference>
<keyword evidence="1" id="KW-0808">Transferase</keyword>
<dbReference type="KEGG" id="mspg:F6B93_14300"/>